<dbReference type="Pfam" id="PF08241">
    <property type="entry name" value="Methyltransf_11"/>
    <property type="match status" value="1"/>
</dbReference>
<reference evidence="2" key="1">
    <citation type="journal article" date="2004" name="Science">
        <title>Reverse methanogenesis: testing the hypothesis with environmental genomics.</title>
        <authorList>
            <person name="Hallam S.J."/>
            <person name="Putnam N."/>
            <person name="Preston C.M."/>
            <person name="Detter J.C."/>
            <person name="Rokhsar D."/>
            <person name="Richardson P.M."/>
            <person name="DeLong E.F."/>
        </authorList>
    </citation>
    <scope>NUCLEOTIDE SEQUENCE</scope>
</reference>
<proteinExistence type="predicted"/>
<dbReference type="InterPro" id="IPR029063">
    <property type="entry name" value="SAM-dependent_MTases_sf"/>
</dbReference>
<dbReference type="PANTHER" id="PTHR43036:SF2">
    <property type="entry name" value="OS04G0481300 PROTEIN"/>
    <property type="match status" value="1"/>
</dbReference>
<dbReference type="PANTHER" id="PTHR43036">
    <property type="entry name" value="OSJNBB0011N17.9 PROTEIN"/>
    <property type="match status" value="1"/>
</dbReference>
<dbReference type="CDD" id="cd02440">
    <property type="entry name" value="AdoMet_MTases"/>
    <property type="match status" value="1"/>
</dbReference>
<dbReference type="InterPro" id="IPR013216">
    <property type="entry name" value="Methyltransf_11"/>
</dbReference>
<dbReference type="EMBL" id="AY714851">
    <property type="protein sequence ID" value="AAU83495.1"/>
    <property type="molecule type" value="Genomic_DNA"/>
</dbReference>
<accession>Q64AT2</accession>
<protein>
    <recommendedName>
        <fullName evidence="1">Methyltransferase type 11 domain-containing protein</fullName>
    </recommendedName>
</protein>
<feature type="domain" description="Methyltransferase type 11" evidence="1">
    <location>
        <begin position="43"/>
        <end position="128"/>
    </location>
</feature>
<evidence type="ECO:0000259" key="1">
    <source>
        <dbReference type="Pfam" id="PF08241"/>
    </source>
</evidence>
<dbReference type="AlphaFoldDB" id="Q64AT2"/>
<organism evidence="2">
    <name type="scientific">Uncultured archaeon GZfos26G2</name>
    <dbReference type="NCBI Taxonomy" id="3386331"/>
    <lineage>
        <taxon>Archaea</taxon>
        <taxon>Methanobacteriati</taxon>
        <taxon>Methanobacteriota</taxon>
        <taxon>Stenosarchaea group</taxon>
        <taxon>Methanomicrobia</taxon>
        <taxon>Candidatus Methanophagales</taxon>
        <taxon>Candidatus Methanophagaceae</taxon>
        <taxon>Candidatus Methanophaga</taxon>
    </lineage>
</organism>
<sequence>MGKIPIFEDGAEEYDKWFDENPFAYKSEVLALGKFIPKNSKGLEVGVGTGRFAAPMGIQMGVEPARAMADIARKRGIEVYEAKAEELPFDNESFDFILMATTICFLQNPMLALQESTRVIKSGGYIIIGMIDSDSFLGKAYESKKKDSKFYRYAHFYSVNQVLKWVRKLGYCHIKICQTIFKNPGKITATEPVKDGSGRGGFVVISAQKDVRLDFHPDHVRRSLS</sequence>
<dbReference type="SUPFAM" id="SSF53335">
    <property type="entry name" value="S-adenosyl-L-methionine-dependent methyltransferases"/>
    <property type="match status" value="1"/>
</dbReference>
<dbReference type="Gene3D" id="3.40.50.150">
    <property type="entry name" value="Vaccinia Virus protein VP39"/>
    <property type="match status" value="1"/>
</dbReference>
<evidence type="ECO:0000313" key="2">
    <source>
        <dbReference type="EMBL" id="AAU83495.1"/>
    </source>
</evidence>
<dbReference type="GO" id="GO:0008757">
    <property type="term" value="F:S-adenosylmethionine-dependent methyltransferase activity"/>
    <property type="evidence" value="ECO:0007669"/>
    <property type="project" value="InterPro"/>
</dbReference>
<reference evidence="2" key="2">
    <citation type="submission" date="2004-08" db="EMBL/GenBank/DDBJ databases">
        <authorList>
            <person name="Putnam N."/>
            <person name="Detter J.C."/>
            <person name="Richardson P.M."/>
            <person name="Rokhsar D."/>
        </authorList>
    </citation>
    <scope>NUCLEOTIDE SEQUENCE</scope>
</reference>
<gene>
    <name evidence="2" type="ORF">GZ29E12_7</name>
</gene>
<name>Q64AT2_UNCAG</name>